<dbReference type="GO" id="GO:0005385">
    <property type="term" value="F:zinc ion transmembrane transporter activity"/>
    <property type="evidence" value="ECO:0007669"/>
    <property type="project" value="TreeGrafter"/>
</dbReference>
<evidence type="ECO:0000313" key="6">
    <source>
        <dbReference type="EnsemblProtists" id="PYU1_T006563"/>
    </source>
</evidence>
<keyword evidence="7" id="KW-1185">Reference proteome</keyword>
<dbReference type="EMBL" id="GL376604">
    <property type="status" value="NOT_ANNOTATED_CDS"/>
    <property type="molecule type" value="Genomic_DNA"/>
</dbReference>
<feature type="transmembrane region" description="Helical" evidence="5">
    <location>
        <begin position="202"/>
        <end position="221"/>
    </location>
</feature>
<organism evidence="6 7">
    <name type="scientific">Globisporangium ultimum (strain ATCC 200006 / CBS 805.95 / DAOM BR144)</name>
    <name type="common">Pythium ultimum</name>
    <dbReference type="NCBI Taxonomy" id="431595"/>
    <lineage>
        <taxon>Eukaryota</taxon>
        <taxon>Sar</taxon>
        <taxon>Stramenopiles</taxon>
        <taxon>Oomycota</taxon>
        <taxon>Peronosporomycetes</taxon>
        <taxon>Pythiales</taxon>
        <taxon>Pythiaceae</taxon>
        <taxon>Globisporangium</taxon>
    </lineage>
</organism>
<reference evidence="6" key="3">
    <citation type="submission" date="2015-02" db="UniProtKB">
        <authorList>
            <consortium name="EnsemblProtists"/>
        </authorList>
    </citation>
    <scope>IDENTIFICATION</scope>
    <source>
        <strain evidence="6">DAOM BR144</strain>
    </source>
</reference>
<reference evidence="7" key="2">
    <citation type="submission" date="2010-04" db="EMBL/GenBank/DDBJ databases">
        <authorList>
            <person name="Buell R."/>
            <person name="Hamilton J."/>
            <person name="Hostetler J."/>
        </authorList>
    </citation>
    <scope>NUCLEOTIDE SEQUENCE [LARGE SCALE GENOMIC DNA]</scope>
    <source>
        <strain evidence="7">DAOM:BR144</strain>
    </source>
</reference>
<protein>
    <recommendedName>
        <fullName evidence="8">Zinc/iron permease</fullName>
    </recommendedName>
</protein>
<dbReference type="PANTHER" id="PTHR16950:SF16">
    <property type="entry name" value="ZINC TRANSPORTER ZIP13"/>
    <property type="match status" value="1"/>
</dbReference>
<dbReference type="eggNOG" id="KOG2693">
    <property type="taxonomic scope" value="Eukaryota"/>
</dbReference>
<keyword evidence="4 5" id="KW-0472">Membrane</keyword>
<comment type="subcellular location">
    <subcellularLocation>
        <location evidence="1">Membrane</location>
        <topology evidence="1">Multi-pass membrane protein</topology>
    </subcellularLocation>
</comment>
<dbReference type="Proteomes" id="UP000019132">
    <property type="component" value="Unassembled WGS sequence"/>
</dbReference>
<evidence type="ECO:0008006" key="8">
    <source>
        <dbReference type="Google" id="ProtNLM"/>
    </source>
</evidence>
<sequence>MATFVLPLLNLTEPTAGKLEESVELANQLLEDVTLARRSVKNGGVMAPTTKLLYVIVRNNAEELQRFQAECEATAGNIWHIDHCDGPEGHGRRLGRQLEDHVLTAVNLTIEEPGHFALHMQHNAVKEYAMRIMDHQGVAVDSLVLLGSDESESSETTKATRTASGSVWIKTMGAVAIVTIISVIGIFFLLVKASLLEKLMDAFVALSAGALFGTAILHILPESIEFHSEYGQMNLTICTVFIAGFMIAMVVEMLLELFIGHFTDTGVEGHHHHQVPASGDKEAMKMVSPTTPSQQERTSHQPFTDASAMEMDTVGRDSSPQSPWSLKVEWTKIKPVAYIILIGDLFHNFVDGVLIATAFLACDDALGIAVTASAILHEAPQEIADFVVLIDAGFTKFQAVTFNFISALSSFLGAIIILSSITVTNETMGLLLGFGAGTLVYISATDLLPRVLRVRTIVDFITRIFLFAVGVGMLALTTLYHVHCDADA</sequence>
<dbReference type="EnsemblProtists" id="PYU1_T006563">
    <property type="protein sequence ID" value="PYU1_T006563"/>
    <property type="gene ID" value="PYU1_G006551"/>
</dbReference>
<accession>K3WNM1</accession>
<proteinExistence type="predicted"/>
<evidence type="ECO:0000256" key="1">
    <source>
        <dbReference type="ARBA" id="ARBA00004141"/>
    </source>
</evidence>
<feature type="transmembrane region" description="Helical" evidence="5">
    <location>
        <begin position="167"/>
        <end position="190"/>
    </location>
</feature>
<dbReference type="VEuPathDB" id="FungiDB:PYU1_G006551"/>
<dbReference type="GO" id="GO:0006882">
    <property type="term" value="P:intracellular zinc ion homeostasis"/>
    <property type="evidence" value="ECO:0007669"/>
    <property type="project" value="TreeGrafter"/>
</dbReference>
<keyword evidence="2 5" id="KW-0812">Transmembrane</keyword>
<evidence type="ECO:0000256" key="4">
    <source>
        <dbReference type="ARBA" id="ARBA00023136"/>
    </source>
</evidence>
<dbReference type="GO" id="GO:0016020">
    <property type="term" value="C:membrane"/>
    <property type="evidence" value="ECO:0007669"/>
    <property type="project" value="UniProtKB-SubCell"/>
</dbReference>
<dbReference type="InterPro" id="IPR003689">
    <property type="entry name" value="ZIP"/>
</dbReference>
<feature type="transmembrane region" description="Helical" evidence="5">
    <location>
        <begin position="400"/>
        <end position="421"/>
    </location>
</feature>
<dbReference type="AlphaFoldDB" id="K3WNM1"/>
<dbReference type="OMA" id="YSEYGQM"/>
<keyword evidence="3 5" id="KW-1133">Transmembrane helix</keyword>
<name>K3WNM1_GLOUD</name>
<dbReference type="Pfam" id="PF02535">
    <property type="entry name" value="Zip"/>
    <property type="match status" value="1"/>
</dbReference>
<dbReference type="InParanoid" id="K3WNM1"/>
<dbReference type="PANTHER" id="PTHR16950">
    <property type="entry name" value="ZINC TRANSPORTER SLC39A7 HISTIDINE-RICH MEMBRANE PROTEIN KE4"/>
    <property type="match status" value="1"/>
</dbReference>
<evidence type="ECO:0000256" key="5">
    <source>
        <dbReference type="SAM" id="Phobius"/>
    </source>
</evidence>
<dbReference type="HOGENOM" id="CLU_448726_0_0_1"/>
<evidence type="ECO:0000256" key="3">
    <source>
        <dbReference type="ARBA" id="ARBA00022989"/>
    </source>
</evidence>
<reference evidence="7" key="1">
    <citation type="journal article" date="2010" name="Genome Biol.">
        <title>Genome sequence of the necrotrophic plant pathogen Pythium ultimum reveals original pathogenicity mechanisms and effector repertoire.</title>
        <authorList>
            <person name="Levesque C.A."/>
            <person name="Brouwer H."/>
            <person name="Cano L."/>
            <person name="Hamilton J.P."/>
            <person name="Holt C."/>
            <person name="Huitema E."/>
            <person name="Raffaele S."/>
            <person name="Robideau G.P."/>
            <person name="Thines M."/>
            <person name="Win J."/>
            <person name="Zerillo M.M."/>
            <person name="Beakes G.W."/>
            <person name="Boore J.L."/>
            <person name="Busam D."/>
            <person name="Dumas B."/>
            <person name="Ferriera S."/>
            <person name="Fuerstenberg S.I."/>
            <person name="Gachon C.M."/>
            <person name="Gaulin E."/>
            <person name="Govers F."/>
            <person name="Grenville-Briggs L."/>
            <person name="Horner N."/>
            <person name="Hostetler J."/>
            <person name="Jiang R.H."/>
            <person name="Johnson J."/>
            <person name="Krajaejun T."/>
            <person name="Lin H."/>
            <person name="Meijer H.J."/>
            <person name="Moore B."/>
            <person name="Morris P."/>
            <person name="Phuntmart V."/>
            <person name="Puiu D."/>
            <person name="Shetty J."/>
            <person name="Stajich J.E."/>
            <person name="Tripathy S."/>
            <person name="Wawra S."/>
            <person name="van West P."/>
            <person name="Whitty B.R."/>
            <person name="Coutinho P.M."/>
            <person name="Henrissat B."/>
            <person name="Martin F."/>
            <person name="Thomas P.D."/>
            <person name="Tyler B.M."/>
            <person name="De Vries R.P."/>
            <person name="Kamoun S."/>
            <person name="Yandell M."/>
            <person name="Tisserat N."/>
            <person name="Buell C.R."/>
        </authorList>
    </citation>
    <scope>NUCLEOTIDE SEQUENCE</scope>
    <source>
        <strain evidence="7">DAOM:BR144</strain>
    </source>
</reference>
<evidence type="ECO:0000256" key="2">
    <source>
        <dbReference type="ARBA" id="ARBA00022692"/>
    </source>
</evidence>
<evidence type="ECO:0000313" key="7">
    <source>
        <dbReference type="Proteomes" id="UP000019132"/>
    </source>
</evidence>
<feature type="transmembrane region" description="Helical" evidence="5">
    <location>
        <begin position="460"/>
        <end position="482"/>
    </location>
</feature>
<feature type="transmembrane region" description="Helical" evidence="5">
    <location>
        <begin position="233"/>
        <end position="255"/>
    </location>
</feature>
<feature type="transmembrane region" description="Helical" evidence="5">
    <location>
        <begin position="427"/>
        <end position="448"/>
    </location>
</feature>